<proteinExistence type="predicted"/>
<evidence type="ECO:0000256" key="1">
    <source>
        <dbReference type="SAM" id="MobiDB-lite"/>
    </source>
</evidence>
<accession>A0A2C9TZQ9</accession>
<organism evidence="2">
    <name type="scientific">Manihot esculenta</name>
    <name type="common">Cassava</name>
    <name type="synonym">Jatropha manihot</name>
    <dbReference type="NCBI Taxonomy" id="3983"/>
    <lineage>
        <taxon>Eukaryota</taxon>
        <taxon>Viridiplantae</taxon>
        <taxon>Streptophyta</taxon>
        <taxon>Embryophyta</taxon>
        <taxon>Tracheophyta</taxon>
        <taxon>Spermatophyta</taxon>
        <taxon>Magnoliopsida</taxon>
        <taxon>eudicotyledons</taxon>
        <taxon>Gunneridae</taxon>
        <taxon>Pentapetalae</taxon>
        <taxon>rosids</taxon>
        <taxon>fabids</taxon>
        <taxon>Malpighiales</taxon>
        <taxon>Euphorbiaceae</taxon>
        <taxon>Crotonoideae</taxon>
        <taxon>Manihoteae</taxon>
        <taxon>Manihot</taxon>
    </lineage>
</organism>
<dbReference type="AlphaFoldDB" id="A0A2C9TZQ9"/>
<feature type="region of interest" description="Disordered" evidence="1">
    <location>
        <begin position="1"/>
        <end position="33"/>
    </location>
</feature>
<dbReference type="EMBL" id="CM004404">
    <property type="protein sequence ID" value="OAY22628.1"/>
    <property type="molecule type" value="Genomic_DNA"/>
</dbReference>
<feature type="compositionally biased region" description="Basic and acidic residues" evidence="1">
    <location>
        <begin position="19"/>
        <end position="33"/>
    </location>
</feature>
<evidence type="ECO:0000313" key="2">
    <source>
        <dbReference type="EMBL" id="OAY22628.1"/>
    </source>
</evidence>
<name>A0A2C9TZQ9_MANES</name>
<reference evidence="2" key="1">
    <citation type="submission" date="2016-02" db="EMBL/GenBank/DDBJ databases">
        <title>WGS assembly of Manihot esculenta.</title>
        <authorList>
            <person name="Bredeson J.V."/>
            <person name="Prochnik S.E."/>
            <person name="Lyons J.B."/>
            <person name="Schmutz J."/>
            <person name="Grimwood J."/>
            <person name="Vrebalov J."/>
            <person name="Bart R.S."/>
            <person name="Amuge T."/>
            <person name="Ferguson M.E."/>
            <person name="Green R."/>
            <person name="Putnam N."/>
            <person name="Stites J."/>
            <person name="Rounsley S."/>
            <person name="Rokhsar D.S."/>
        </authorList>
    </citation>
    <scope>NUCLEOTIDE SEQUENCE [LARGE SCALE GENOMIC DNA]</scope>
    <source>
        <tissue evidence="2">Leaf</tissue>
    </source>
</reference>
<gene>
    <name evidence="2" type="ORF">MANES_18G012900</name>
</gene>
<protein>
    <submittedName>
        <fullName evidence="2">Uncharacterized protein</fullName>
    </submittedName>
</protein>
<sequence length="33" mass="3682">MVVKQAAETSGGWKLTIDGAERRPPMGNHERMK</sequence>